<dbReference type="InterPro" id="IPR029034">
    <property type="entry name" value="Cystine-knot_cytokine"/>
</dbReference>
<dbReference type="InterPro" id="IPR010345">
    <property type="entry name" value="IL-17_fam"/>
</dbReference>
<name>X1ZYE6_CAPTE</name>
<evidence type="ECO:0000313" key="7">
    <source>
        <dbReference type="EnsemblMetazoa" id="CapteP198235"/>
    </source>
</evidence>
<feature type="region of interest" description="Disordered" evidence="5">
    <location>
        <begin position="221"/>
        <end position="276"/>
    </location>
</feature>
<accession>X1ZYE6</accession>
<dbReference type="SUPFAM" id="SSF57501">
    <property type="entry name" value="Cystine-knot cytokines"/>
    <property type="match status" value="1"/>
</dbReference>
<comment type="similarity">
    <text evidence="2">Belongs to the IL-17 family.</text>
</comment>
<dbReference type="AlphaFoldDB" id="X1ZYE6"/>
<sequence length="366" mass="39960">MGIQQYLIALLFICCAVTLVNAASTRKGSSGESSNNYHRKFVVHKILGMVHSKSQQANQGMKTTEMSENKEEFLVEQVSGSDDQWPFDGVVPPMSVDMMKMQEEYASPDEDISVAQTLLDLTQMNRKNSVIRCNEVFSIKDEKTRNALRHLCNERFGSESTVDPKSSSLSETSSTTDALDLNSSGASATSTSTESSATSALSSTADSTVSHTPSSIILSSITATSDSQSQSSNAGSTTTAQGTTTETLDATAPDATTSGIKTTEDASETPRSLTRRKRSTSSILLCPWTYEINVVPHRFPEAIYKAKCKVSQCQRCTEKGGYFEEFSYRMQVLSPDPSMPTEDKYKYIHSSETVPVACVCRLPHNF</sequence>
<feature type="compositionally biased region" description="Low complexity" evidence="5">
    <location>
        <begin position="166"/>
        <end position="176"/>
    </location>
</feature>
<feature type="compositionally biased region" description="Low complexity" evidence="5">
    <location>
        <begin position="221"/>
        <end position="258"/>
    </location>
</feature>
<feature type="region of interest" description="Disordered" evidence="5">
    <location>
        <begin position="157"/>
        <end position="198"/>
    </location>
</feature>
<dbReference type="Pfam" id="PF06083">
    <property type="entry name" value="IL17"/>
    <property type="match status" value="1"/>
</dbReference>
<keyword evidence="8" id="KW-1185">Reference proteome</keyword>
<dbReference type="EnsemblMetazoa" id="CapteT198235">
    <property type="protein sequence ID" value="CapteP198235"/>
    <property type="gene ID" value="CapteG198235"/>
</dbReference>
<comment type="subcellular location">
    <subcellularLocation>
        <location evidence="1">Secreted</location>
    </subcellularLocation>
</comment>
<dbReference type="HOGENOM" id="CLU_757036_0_0_1"/>
<dbReference type="GO" id="GO:0005576">
    <property type="term" value="C:extracellular region"/>
    <property type="evidence" value="ECO:0007669"/>
    <property type="project" value="UniProtKB-SubCell"/>
</dbReference>
<reference evidence="8" key="1">
    <citation type="submission" date="2012-12" db="EMBL/GenBank/DDBJ databases">
        <authorList>
            <person name="Hellsten U."/>
            <person name="Grimwood J."/>
            <person name="Chapman J.A."/>
            <person name="Shapiro H."/>
            <person name="Aerts A."/>
            <person name="Otillar R.P."/>
            <person name="Terry A.Y."/>
            <person name="Boore J.L."/>
            <person name="Simakov O."/>
            <person name="Marletaz F."/>
            <person name="Cho S.-J."/>
            <person name="Edsinger-Gonzales E."/>
            <person name="Havlak P."/>
            <person name="Kuo D.-H."/>
            <person name="Larsson T."/>
            <person name="Lv J."/>
            <person name="Arendt D."/>
            <person name="Savage R."/>
            <person name="Osoegawa K."/>
            <person name="de Jong P."/>
            <person name="Lindberg D.R."/>
            <person name="Seaver E.C."/>
            <person name="Weisblat D.A."/>
            <person name="Putnam N.H."/>
            <person name="Grigoriev I.V."/>
            <person name="Rokhsar D.S."/>
        </authorList>
    </citation>
    <scope>NUCLEOTIDE SEQUENCE</scope>
    <source>
        <strain evidence="8">I ESC-2004</strain>
    </source>
</reference>
<protein>
    <recommendedName>
        <fullName evidence="9">Spaetzle domain-containing protein</fullName>
    </recommendedName>
</protein>
<keyword evidence="4 6" id="KW-0732">Signal</keyword>
<evidence type="ECO:0008006" key="9">
    <source>
        <dbReference type="Google" id="ProtNLM"/>
    </source>
</evidence>
<dbReference type="Gene3D" id="2.10.90.10">
    <property type="entry name" value="Cystine-knot cytokines"/>
    <property type="match status" value="1"/>
</dbReference>
<dbReference type="Proteomes" id="UP000014760">
    <property type="component" value="Unassembled WGS sequence"/>
</dbReference>
<reference evidence="7" key="3">
    <citation type="submission" date="2015-06" db="UniProtKB">
        <authorList>
            <consortium name="EnsemblMetazoa"/>
        </authorList>
    </citation>
    <scope>IDENTIFICATION</scope>
</reference>
<dbReference type="EMBL" id="AMQN01010477">
    <property type="status" value="NOT_ANNOTATED_CDS"/>
    <property type="molecule type" value="Genomic_DNA"/>
</dbReference>
<reference evidence="8" key="2">
    <citation type="journal article" date="2013" name="Nature">
        <title>Insights into bilaterian evolution from three spiralian genomes.</title>
        <authorList>
            <person name="Simakov O."/>
            <person name="Marletaz F."/>
            <person name="Cho S.J."/>
            <person name="Edsinger-Gonzales E."/>
            <person name="Havlak P."/>
            <person name="Hellsten U."/>
            <person name="Kuo D.H."/>
            <person name="Larsson T."/>
            <person name="Lv J."/>
            <person name="Arendt D."/>
            <person name="Savage R."/>
            <person name="Osoegawa K."/>
            <person name="de Jong P."/>
            <person name="Grimwood J."/>
            <person name="Chapman J.A."/>
            <person name="Shapiro H."/>
            <person name="Aerts A."/>
            <person name="Otillar R.P."/>
            <person name="Terry A.Y."/>
            <person name="Boore J.L."/>
            <person name="Grigoriev I.V."/>
            <person name="Lindberg D.R."/>
            <person name="Seaver E.C."/>
            <person name="Weisblat D.A."/>
            <person name="Putnam N.H."/>
            <person name="Rokhsar D.S."/>
        </authorList>
    </citation>
    <scope>NUCLEOTIDE SEQUENCE</scope>
    <source>
        <strain evidence="8">I ESC-2004</strain>
    </source>
</reference>
<organism evidence="7 8">
    <name type="scientific">Capitella teleta</name>
    <name type="common">Polychaete worm</name>
    <dbReference type="NCBI Taxonomy" id="283909"/>
    <lineage>
        <taxon>Eukaryota</taxon>
        <taxon>Metazoa</taxon>
        <taxon>Spiralia</taxon>
        <taxon>Lophotrochozoa</taxon>
        <taxon>Annelida</taxon>
        <taxon>Polychaeta</taxon>
        <taxon>Sedentaria</taxon>
        <taxon>Scolecida</taxon>
        <taxon>Capitellidae</taxon>
        <taxon>Capitella</taxon>
    </lineage>
</organism>
<feature type="signal peptide" evidence="6">
    <location>
        <begin position="1"/>
        <end position="22"/>
    </location>
</feature>
<keyword evidence="3" id="KW-0964">Secreted</keyword>
<evidence type="ECO:0000256" key="3">
    <source>
        <dbReference type="ARBA" id="ARBA00022525"/>
    </source>
</evidence>
<evidence type="ECO:0000256" key="4">
    <source>
        <dbReference type="ARBA" id="ARBA00022729"/>
    </source>
</evidence>
<evidence type="ECO:0000256" key="1">
    <source>
        <dbReference type="ARBA" id="ARBA00004613"/>
    </source>
</evidence>
<dbReference type="GO" id="GO:0005125">
    <property type="term" value="F:cytokine activity"/>
    <property type="evidence" value="ECO:0007669"/>
    <property type="project" value="InterPro"/>
</dbReference>
<proteinExistence type="inferred from homology"/>
<evidence type="ECO:0000256" key="6">
    <source>
        <dbReference type="SAM" id="SignalP"/>
    </source>
</evidence>
<feature type="chain" id="PRO_5004948981" description="Spaetzle domain-containing protein" evidence="6">
    <location>
        <begin position="23"/>
        <end position="366"/>
    </location>
</feature>
<evidence type="ECO:0000256" key="5">
    <source>
        <dbReference type="SAM" id="MobiDB-lite"/>
    </source>
</evidence>
<feature type="compositionally biased region" description="Low complexity" evidence="5">
    <location>
        <begin position="183"/>
        <end position="198"/>
    </location>
</feature>
<evidence type="ECO:0000313" key="8">
    <source>
        <dbReference type="Proteomes" id="UP000014760"/>
    </source>
</evidence>
<evidence type="ECO:0000256" key="2">
    <source>
        <dbReference type="ARBA" id="ARBA00007236"/>
    </source>
</evidence>